<evidence type="ECO:0000256" key="1">
    <source>
        <dbReference type="ARBA" id="ARBA00004609"/>
    </source>
</evidence>
<dbReference type="OMA" id="CEYDHEA"/>
<dbReference type="PROSITE" id="PS00123">
    <property type="entry name" value="ALKALINE_PHOSPHATASE"/>
    <property type="match status" value="2"/>
</dbReference>
<evidence type="ECO:0000256" key="14">
    <source>
        <dbReference type="PIRSR" id="PIRSR601952-2"/>
    </source>
</evidence>
<feature type="chain" id="PRO_5005534879" description="Alkaline phosphatase" evidence="17">
    <location>
        <begin position="18"/>
        <end position="1056"/>
    </location>
</feature>
<feature type="binding site" evidence="14">
    <location>
        <position position="895"/>
    </location>
    <ligand>
        <name>Zn(2+)</name>
        <dbReference type="ChEBI" id="CHEBI:29105"/>
        <label>2</label>
    </ligand>
</feature>
<dbReference type="Gene3D" id="3.40.720.10">
    <property type="entry name" value="Alkaline Phosphatase, subunit A"/>
    <property type="match status" value="2"/>
</dbReference>
<dbReference type="Pfam" id="PF00245">
    <property type="entry name" value="Alk_phosphatase"/>
    <property type="match status" value="2"/>
</dbReference>
<evidence type="ECO:0000256" key="6">
    <source>
        <dbReference type="ARBA" id="ARBA00022723"/>
    </source>
</evidence>
<feature type="binding site" evidence="14">
    <location>
        <position position="1009"/>
    </location>
    <ligand>
        <name>Zn(2+)</name>
        <dbReference type="ChEBI" id="CHEBI:29105"/>
        <label>2</label>
    </ligand>
</feature>
<dbReference type="GO" id="GO:0046872">
    <property type="term" value="F:metal ion binding"/>
    <property type="evidence" value="ECO:0007669"/>
    <property type="project" value="UniProtKB-KW"/>
</dbReference>
<dbReference type="GO" id="GO:0004035">
    <property type="term" value="F:alkaline phosphatase activity"/>
    <property type="evidence" value="ECO:0007669"/>
    <property type="project" value="UniProtKB-EC"/>
</dbReference>
<feature type="active site" description="Phosphoserine intermediate" evidence="13">
    <location>
        <position position="665"/>
    </location>
</feature>
<proteinExistence type="inferred from homology"/>
<feature type="binding site" evidence="14">
    <location>
        <position position="728"/>
    </location>
    <ligand>
        <name>Mg(2+)</name>
        <dbReference type="ChEBI" id="CHEBI:18420"/>
    </ligand>
</feature>
<dbReference type="GO" id="GO:0098552">
    <property type="term" value="C:side of membrane"/>
    <property type="evidence" value="ECO:0007669"/>
    <property type="project" value="UniProtKB-KW"/>
</dbReference>
<comment type="similarity">
    <text evidence="2 15">Belongs to the alkaline phosphatase family.</text>
</comment>
<evidence type="ECO:0000256" key="8">
    <source>
        <dbReference type="ARBA" id="ARBA00022833"/>
    </source>
</evidence>
<dbReference type="InterPro" id="IPR001952">
    <property type="entry name" value="Alkaline_phosphatase"/>
</dbReference>
<feature type="binding site" evidence="14">
    <location>
        <position position="886"/>
    </location>
    <ligand>
        <name>Mg(2+)</name>
        <dbReference type="ChEBI" id="CHEBI:18420"/>
    </ligand>
</feature>
<keyword evidence="10" id="KW-0472">Membrane</keyword>
<comment type="cofactor">
    <cofactor evidence="14">
        <name>Mg(2+)</name>
        <dbReference type="ChEBI" id="CHEBI:18420"/>
    </cofactor>
    <text evidence="14">Binds 1 Mg(2+) ion.</text>
</comment>
<reference evidence="18 19" key="1">
    <citation type="journal article" date="2015" name="Nat. Commun.">
        <title>Lucilia cuprina genome unlocks parasitic fly biology to underpin future interventions.</title>
        <authorList>
            <person name="Anstead C.A."/>
            <person name="Korhonen P.K."/>
            <person name="Young N.D."/>
            <person name="Hall R.S."/>
            <person name="Jex A.R."/>
            <person name="Murali S.C."/>
            <person name="Hughes D.S."/>
            <person name="Lee S.F."/>
            <person name="Perry T."/>
            <person name="Stroehlein A.J."/>
            <person name="Ansell B.R."/>
            <person name="Breugelmans B."/>
            <person name="Hofmann A."/>
            <person name="Qu J."/>
            <person name="Dugan S."/>
            <person name="Lee S.L."/>
            <person name="Chao H."/>
            <person name="Dinh H."/>
            <person name="Han Y."/>
            <person name="Doddapaneni H.V."/>
            <person name="Worley K.C."/>
            <person name="Muzny D.M."/>
            <person name="Ioannidis P."/>
            <person name="Waterhouse R.M."/>
            <person name="Zdobnov E.M."/>
            <person name="James P.J."/>
            <person name="Bagnall N.H."/>
            <person name="Kotze A.C."/>
            <person name="Gibbs R.A."/>
            <person name="Richards S."/>
            <person name="Batterham P."/>
            <person name="Gasser R.B."/>
        </authorList>
    </citation>
    <scope>NUCLEOTIDE SEQUENCE [LARGE SCALE GENOMIC DNA]</scope>
    <source>
        <strain evidence="18 19">LS</strain>
        <tissue evidence="18">Full body</tissue>
    </source>
</reference>
<dbReference type="PANTHER" id="PTHR11596">
    <property type="entry name" value="ALKALINE PHOSPHATASE"/>
    <property type="match status" value="1"/>
</dbReference>
<dbReference type="SUPFAM" id="SSF53649">
    <property type="entry name" value="Alkaline phosphatase-like"/>
    <property type="match status" value="2"/>
</dbReference>
<keyword evidence="8 14" id="KW-0862">Zinc</keyword>
<evidence type="ECO:0000256" key="17">
    <source>
        <dbReference type="SAM" id="SignalP"/>
    </source>
</evidence>
<dbReference type="GO" id="GO:0005886">
    <property type="term" value="C:plasma membrane"/>
    <property type="evidence" value="ECO:0007669"/>
    <property type="project" value="UniProtKB-SubCell"/>
</dbReference>
<dbReference type="EMBL" id="JRES01001567">
    <property type="protein sequence ID" value="KNC21977.1"/>
    <property type="molecule type" value="Genomic_DNA"/>
</dbReference>
<evidence type="ECO:0000256" key="5">
    <source>
        <dbReference type="ARBA" id="ARBA00022622"/>
    </source>
</evidence>
<dbReference type="InterPro" id="IPR017850">
    <property type="entry name" value="Alkaline_phosphatase_core_sf"/>
</dbReference>
<evidence type="ECO:0000256" key="7">
    <source>
        <dbReference type="ARBA" id="ARBA00022801"/>
    </source>
</evidence>
<feature type="binding site" evidence="14">
    <location>
        <position position="891"/>
    </location>
    <ligand>
        <name>Zn(2+)</name>
        <dbReference type="ChEBI" id="CHEBI:29105"/>
        <label>2</label>
    </ligand>
</feature>
<feature type="binding site" evidence="14">
    <location>
        <position position="932"/>
    </location>
    <ligand>
        <name>Zn(2+)</name>
        <dbReference type="ChEBI" id="CHEBI:29105"/>
        <label>2</label>
    </ligand>
</feature>
<keyword evidence="9 14" id="KW-0460">Magnesium</keyword>
<keyword evidence="12" id="KW-0449">Lipoprotein</keyword>
<protein>
    <recommendedName>
        <fullName evidence="3 16">Alkaline phosphatase</fullName>
        <ecNumber evidence="3 16">3.1.3.1</ecNumber>
    </recommendedName>
</protein>
<keyword evidence="6 14" id="KW-0479">Metal-binding</keyword>
<feature type="signal peptide" evidence="17">
    <location>
        <begin position="1"/>
        <end position="17"/>
    </location>
</feature>
<dbReference type="FunFam" id="3.40.720.10:FF:000008">
    <property type="entry name" value="Alkaline phosphatase"/>
    <property type="match status" value="2"/>
</dbReference>
<evidence type="ECO:0000256" key="2">
    <source>
        <dbReference type="ARBA" id="ARBA00005984"/>
    </source>
</evidence>
<comment type="caution">
    <text evidence="18">The sequence shown here is derived from an EMBL/GenBank/DDBJ whole genome shotgun (WGS) entry which is preliminary data.</text>
</comment>
<dbReference type="PANTHER" id="PTHR11596:SF91">
    <property type="entry name" value="ALKALINE PHOSPHATASE-RELATED"/>
    <property type="match status" value="1"/>
</dbReference>
<dbReference type="SMART" id="SM00098">
    <property type="entry name" value="alkPPc"/>
    <property type="match status" value="2"/>
</dbReference>
<accession>A0A0L0BPJ5</accession>
<dbReference type="Proteomes" id="UP000037069">
    <property type="component" value="Unassembled WGS sequence"/>
</dbReference>
<feature type="binding site" evidence="14">
    <location>
        <position position="615"/>
    </location>
    <ligand>
        <name>Zn(2+)</name>
        <dbReference type="ChEBI" id="CHEBI:29105"/>
        <label>2</label>
    </ligand>
</feature>
<comment type="cofactor">
    <cofactor evidence="14">
        <name>Zn(2+)</name>
        <dbReference type="ChEBI" id="CHEBI:29105"/>
    </cofactor>
    <text evidence="14">Binds 2 Zn(2+) ions.</text>
</comment>
<gene>
    <name evidence="18" type="ORF">FF38_12140</name>
</gene>
<evidence type="ECO:0000256" key="15">
    <source>
        <dbReference type="RuleBase" id="RU003946"/>
    </source>
</evidence>
<keyword evidence="7 16" id="KW-0378">Hydrolase</keyword>
<name>A0A0L0BPJ5_LUCCU</name>
<evidence type="ECO:0000256" key="9">
    <source>
        <dbReference type="ARBA" id="ARBA00022842"/>
    </source>
</evidence>
<dbReference type="AlphaFoldDB" id="A0A0L0BPJ5"/>
<feature type="binding site" evidence="14">
    <location>
        <position position="730"/>
    </location>
    <ligand>
        <name>Mg(2+)</name>
        <dbReference type="ChEBI" id="CHEBI:18420"/>
    </ligand>
</feature>
<evidence type="ECO:0000313" key="19">
    <source>
        <dbReference type="Proteomes" id="UP000037069"/>
    </source>
</evidence>
<evidence type="ECO:0000256" key="3">
    <source>
        <dbReference type="ARBA" id="ARBA00012647"/>
    </source>
</evidence>
<dbReference type="STRING" id="7375.A0A0L0BPJ5"/>
<keyword evidence="11" id="KW-0325">Glycoprotein</keyword>
<evidence type="ECO:0000256" key="16">
    <source>
        <dbReference type="RuleBase" id="RU003947"/>
    </source>
</evidence>
<keyword evidence="17" id="KW-0732">Signal</keyword>
<comment type="catalytic activity">
    <reaction evidence="16">
        <text>a phosphate monoester + H2O = an alcohol + phosphate</text>
        <dbReference type="Rhea" id="RHEA:15017"/>
        <dbReference type="ChEBI" id="CHEBI:15377"/>
        <dbReference type="ChEBI" id="CHEBI:30879"/>
        <dbReference type="ChEBI" id="CHEBI:43474"/>
        <dbReference type="ChEBI" id="CHEBI:67140"/>
        <dbReference type="EC" id="3.1.3.1"/>
    </reaction>
</comment>
<dbReference type="OrthoDB" id="5818554at2759"/>
<evidence type="ECO:0000256" key="12">
    <source>
        <dbReference type="ARBA" id="ARBA00023288"/>
    </source>
</evidence>
<dbReference type="CDD" id="cd16012">
    <property type="entry name" value="ALP"/>
    <property type="match status" value="2"/>
</dbReference>
<keyword evidence="4" id="KW-1003">Cell membrane</keyword>
<evidence type="ECO:0000256" key="11">
    <source>
        <dbReference type="ARBA" id="ARBA00023180"/>
    </source>
</evidence>
<feature type="binding site" evidence="14">
    <location>
        <position position="933"/>
    </location>
    <ligand>
        <name>Zn(2+)</name>
        <dbReference type="ChEBI" id="CHEBI:29105"/>
        <label>2</label>
    </ligand>
</feature>
<dbReference type="PRINTS" id="PR00113">
    <property type="entry name" value="ALKPHPHTASE"/>
</dbReference>
<evidence type="ECO:0000256" key="4">
    <source>
        <dbReference type="ARBA" id="ARBA00022475"/>
    </source>
</evidence>
<evidence type="ECO:0000313" key="18">
    <source>
        <dbReference type="EMBL" id="KNC21977.1"/>
    </source>
</evidence>
<comment type="subcellular location">
    <subcellularLocation>
        <location evidence="1">Cell membrane</location>
        <topology evidence="1">Lipid-anchor</topology>
        <topology evidence="1">GPI-anchor</topology>
    </subcellularLocation>
</comment>
<dbReference type="EC" id="3.1.3.1" evidence="3 16"/>
<feature type="binding site" evidence="14">
    <location>
        <position position="615"/>
    </location>
    <ligand>
        <name>Mg(2+)</name>
        <dbReference type="ChEBI" id="CHEBI:18420"/>
    </ligand>
</feature>
<evidence type="ECO:0000256" key="13">
    <source>
        <dbReference type="PIRSR" id="PIRSR601952-1"/>
    </source>
</evidence>
<keyword evidence="19" id="KW-1185">Reference proteome</keyword>
<evidence type="ECO:0000256" key="10">
    <source>
        <dbReference type="ARBA" id="ARBA00023136"/>
    </source>
</evidence>
<keyword evidence="5" id="KW-0336">GPI-anchor</keyword>
<organism evidence="18 19">
    <name type="scientific">Lucilia cuprina</name>
    <name type="common">Green bottle fly</name>
    <name type="synonym">Australian sheep blowfly</name>
    <dbReference type="NCBI Taxonomy" id="7375"/>
    <lineage>
        <taxon>Eukaryota</taxon>
        <taxon>Metazoa</taxon>
        <taxon>Ecdysozoa</taxon>
        <taxon>Arthropoda</taxon>
        <taxon>Hexapoda</taxon>
        <taxon>Insecta</taxon>
        <taxon>Pterygota</taxon>
        <taxon>Neoptera</taxon>
        <taxon>Endopterygota</taxon>
        <taxon>Diptera</taxon>
        <taxon>Brachycera</taxon>
        <taxon>Muscomorpha</taxon>
        <taxon>Oestroidea</taxon>
        <taxon>Calliphoridae</taxon>
        <taxon>Luciliinae</taxon>
        <taxon>Lucilia</taxon>
    </lineage>
</organism>
<dbReference type="InterPro" id="IPR018299">
    <property type="entry name" value="Alkaline_phosphatase_AS"/>
</dbReference>
<sequence>MFLKFFLLTTSFTLSLALTEREIHLGGHPAANRGMMGDVATGKYTPPEEKNPEFWRSLAQRELARRLGSVPNYNRAKNIIFFLGDGMSLTTVTASRIRKGQLKGNTGEEDALSFEKFPWFGLSKTYCANSQVADSACTATAYLCGVKANIMTIGVSANVDYNNCTMSMDPKNHVSSLVDWAQKAGKSTGFVTTTTLTHASPSGTYAHTANRYWESDADVLADQQDPTTCMDMAQQLITQSPGRNLDVMMGGGMGKFIPNNVKDAHGNKGERKDGRHLLNLWKKNNPKGALVTNRKQLLNLNLKNVNKIIGTFGSQLMNFHALADNTKQPRLVEMTEVALKFLSQKNPNGYVIFIEGGLIDYGNHFNKPGLAIDETLEFEKAIELAVNITDPNETLIVVTSDHAHPLSIAGYPGRGTPILGVNHHDVDSNGKKYATLNYAVGPEQYRDGEGKSLDLEGLIDGSIDSIHPSQIPSNIGVHGGDDVGIFASGPYSHLFGGVLQQNSIPHLMAFAAGIVTQLEMKSFVVLLSLVAATLAAVTPSDIHYHTVPNFVKQSKEDFSARGNLLAGMGANKYTLPHEANAEFWLKLAREELTQRVQQKPMNLNKAKNIIFFLGDGMSLTTVAAARIRKGQLKGNTGEEDALSFEKFPYSGLSKTYCANAQVPDSACTATAYLCGIKNNIVTIGVNAKVNYNNCSESEDPNNHVSSIAAWAQKAGKSTGIITTTTLSHASPAGAYAHTANRFWECDADIVSWGDHNDASPCMDIAQQLITQSPGRNFDLMMGGGMGKFLPKHLKDLHGNMGQRLDGRNLLATWQGMHPSGVVVHDRNSLLSLNVSKVSHIMGLFHSGYMDYHAVSNKKKQPTLAEMTEVAIKFLSTNDKGYFVFIEGGQIDTANHANLAGISLDETLEMEKAVQKARDMTDPEETLIVVTSDHAHPLSIAGYPGRGTNILGTNQHDTDINGKKYTTLNYAAGTKQYLDDHGERLDIEGIFGKDIFTQYPSYIHTDQGVHAGDDVGIFASGPHEHLFRGVMEQHAIPHLMAYAACIGNGPTMCDNKE</sequence>